<name>A0ABP7MMB4_9GAMM</name>
<evidence type="ECO:0000313" key="4">
    <source>
        <dbReference type="Proteomes" id="UP001501727"/>
    </source>
</evidence>
<evidence type="ECO:0000256" key="2">
    <source>
        <dbReference type="SAM" id="Phobius"/>
    </source>
</evidence>
<accession>A0ABP7MMB4</accession>
<sequence>MTLAMSPADHHDDNRRPARGAGVRRTALVVAAIAVLIYIGFILTGVLAR</sequence>
<evidence type="ECO:0000256" key="1">
    <source>
        <dbReference type="SAM" id="MobiDB-lite"/>
    </source>
</evidence>
<comment type="caution">
    <text evidence="3">The sequence shown here is derived from an EMBL/GenBank/DDBJ whole genome shotgun (WGS) entry which is preliminary data.</text>
</comment>
<protein>
    <submittedName>
        <fullName evidence="3">Uncharacterized protein</fullName>
    </submittedName>
</protein>
<feature type="region of interest" description="Disordered" evidence="1">
    <location>
        <begin position="1"/>
        <end position="21"/>
    </location>
</feature>
<dbReference type="Proteomes" id="UP001501727">
    <property type="component" value="Unassembled WGS sequence"/>
</dbReference>
<organism evidence="3 4">
    <name type="scientific">Luteimonas lutimaris</name>
    <dbReference type="NCBI Taxonomy" id="698645"/>
    <lineage>
        <taxon>Bacteria</taxon>
        <taxon>Pseudomonadati</taxon>
        <taxon>Pseudomonadota</taxon>
        <taxon>Gammaproteobacteria</taxon>
        <taxon>Lysobacterales</taxon>
        <taxon>Lysobacteraceae</taxon>
        <taxon>Luteimonas</taxon>
    </lineage>
</organism>
<keyword evidence="4" id="KW-1185">Reference proteome</keyword>
<keyword evidence="2" id="KW-0472">Membrane</keyword>
<keyword evidence="2" id="KW-0812">Transmembrane</keyword>
<reference evidence="4" key="1">
    <citation type="journal article" date="2019" name="Int. J. Syst. Evol. Microbiol.">
        <title>The Global Catalogue of Microorganisms (GCM) 10K type strain sequencing project: providing services to taxonomists for standard genome sequencing and annotation.</title>
        <authorList>
            <consortium name="The Broad Institute Genomics Platform"/>
            <consortium name="The Broad Institute Genome Sequencing Center for Infectious Disease"/>
            <person name="Wu L."/>
            <person name="Ma J."/>
        </authorList>
    </citation>
    <scope>NUCLEOTIDE SEQUENCE [LARGE SCALE GENOMIC DNA]</scope>
    <source>
        <strain evidence="4">JCM 16916</strain>
    </source>
</reference>
<proteinExistence type="predicted"/>
<dbReference type="EMBL" id="BAAAZU010000011">
    <property type="protein sequence ID" value="GAA3926241.1"/>
    <property type="molecule type" value="Genomic_DNA"/>
</dbReference>
<gene>
    <name evidence="3" type="ORF">GCM10022229_20460</name>
</gene>
<feature type="transmembrane region" description="Helical" evidence="2">
    <location>
        <begin position="27"/>
        <end position="48"/>
    </location>
</feature>
<keyword evidence="2" id="KW-1133">Transmembrane helix</keyword>
<evidence type="ECO:0000313" key="3">
    <source>
        <dbReference type="EMBL" id="GAA3926241.1"/>
    </source>
</evidence>